<feature type="domain" description="RING-type" evidence="3">
    <location>
        <begin position="169"/>
        <end position="211"/>
    </location>
</feature>
<dbReference type="InterPro" id="IPR013083">
    <property type="entry name" value="Znf_RING/FYVE/PHD"/>
</dbReference>
<accession>A0A396JEL5</accession>
<dbReference type="FunFam" id="3.30.40.10:FF:000609">
    <property type="entry name" value="RING-H2 finger protein ATL1"/>
    <property type="match status" value="1"/>
</dbReference>
<dbReference type="Pfam" id="PF13639">
    <property type="entry name" value="zf-RING_2"/>
    <property type="match status" value="1"/>
</dbReference>
<dbReference type="GO" id="GO:0016567">
    <property type="term" value="P:protein ubiquitination"/>
    <property type="evidence" value="ECO:0007669"/>
    <property type="project" value="UniProtKB-UniPathway"/>
</dbReference>
<keyword evidence="1" id="KW-0479">Metal-binding</keyword>
<protein>
    <submittedName>
        <fullName evidence="4">Putative transcription factor C2H2 family</fullName>
    </submittedName>
</protein>
<dbReference type="EMBL" id="PSQE01000002">
    <property type="protein sequence ID" value="RHN73607.1"/>
    <property type="molecule type" value="Genomic_DNA"/>
</dbReference>
<dbReference type="UniPathway" id="UPA00143"/>
<keyword evidence="2" id="KW-1133">Transmembrane helix</keyword>
<keyword evidence="2" id="KW-0812">Transmembrane</keyword>
<dbReference type="CDD" id="cd16461">
    <property type="entry name" value="RING-H2_EL5-like"/>
    <property type="match status" value="1"/>
</dbReference>
<gene>
    <name evidence="4" type="ORF">MtrunA17_Chr2g0300331</name>
</gene>
<dbReference type="PROSITE" id="PS50089">
    <property type="entry name" value="ZF_RING_2"/>
    <property type="match status" value="1"/>
</dbReference>
<dbReference type="Gene3D" id="3.30.40.10">
    <property type="entry name" value="Zinc/RING finger domain, C3HC4 (zinc finger)"/>
    <property type="match status" value="1"/>
</dbReference>
<dbReference type="SMART" id="SM00184">
    <property type="entry name" value="RING"/>
    <property type="match status" value="1"/>
</dbReference>
<keyword evidence="2" id="KW-0472">Membrane</keyword>
<keyword evidence="1" id="KW-0862">Zinc</keyword>
<dbReference type="Proteomes" id="UP000265566">
    <property type="component" value="Chromosome 2"/>
</dbReference>
<dbReference type="PANTHER" id="PTHR45676:SF84">
    <property type="entry name" value="RING-TYPE DOMAIN-CONTAINING PROTEIN"/>
    <property type="match status" value="1"/>
</dbReference>
<evidence type="ECO:0000256" key="1">
    <source>
        <dbReference type="PROSITE-ProRule" id="PRU00175"/>
    </source>
</evidence>
<dbReference type="GO" id="GO:0008270">
    <property type="term" value="F:zinc ion binding"/>
    <property type="evidence" value="ECO:0007669"/>
    <property type="project" value="UniProtKB-KW"/>
</dbReference>
<sequence length="239" mass="27511">MSNNSFIQSTLDKILLSSLVLYILNILQLDRILHSCLVLYTKYSSTCFSKLNFFSQFLNKMVDVLSPFTIPSPPPPPSLSNKNNSIPMLYYGLVVMGIAAIVLAIYNIIIIKRCNRRHNQSQPTRPNLMVIEGFERSFENQQRNLLSSFKYKKEVVAKEQEHKGYDYECYVCLSVYEEGEDVRKLPKCKHCFHALCIDMWLYSHFDCPICRTPVGPLCHNFQEENYRDGVIESGGSISV</sequence>
<dbReference type="Gramene" id="rna9438">
    <property type="protein sequence ID" value="RHN73607.1"/>
    <property type="gene ID" value="gene9438"/>
</dbReference>
<evidence type="ECO:0000313" key="4">
    <source>
        <dbReference type="EMBL" id="RHN73607.1"/>
    </source>
</evidence>
<evidence type="ECO:0000256" key="2">
    <source>
        <dbReference type="SAM" id="Phobius"/>
    </source>
</evidence>
<evidence type="ECO:0000259" key="3">
    <source>
        <dbReference type="PROSITE" id="PS50089"/>
    </source>
</evidence>
<dbReference type="AlphaFoldDB" id="A0A396JEL5"/>
<name>A0A396JEL5_MEDTR</name>
<comment type="caution">
    <text evidence="4">The sequence shown here is derived from an EMBL/GenBank/DDBJ whole genome shotgun (WGS) entry which is preliminary data.</text>
</comment>
<feature type="transmembrane region" description="Helical" evidence="2">
    <location>
        <begin position="90"/>
        <end position="111"/>
    </location>
</feature>
<proteinExistence type="predicted"/>
<reference evidence="5" key="1">
    <citation type="journal article" date="2018" name="Nat. Plants">
        <title>Whole-genome landscape of Medicago truncatula symbiotic genes.</title>
        <authorList>
            <person name="Pecrix Y."/>
            <person name="Staton S.E."/>
            <person name="Sallet E."/>
            <person name="Lelandais-Briere C."/>
            <person name="Moreau S."/>
            <person name="Carrere S."/>
            <person name="Blein T."/>
            <person name="Jardinaud M.F."/>
            <person name="Latrasse D."/>
            <person name="Zouine M."/>
            <person name="Zahm M."/>
            <person name="Kreplak J."/>
            <person name="Mayjonade B."/>
            <person name="Satge C."/>
            <person name="Perez M."/>
            <person name="Cauet S."/>
            <person name="Marande W."/>
            <person name="Chantry-Darmon C."/>
            <person name="Lopez-Roques C."/>
            <person name="Bouchez O."/>
            <person name="Berard A."/>
            <person name="Debelle F."/>
            <person name="Munos S."/>
            <person name="Bendahmane A."/>
            <person name="Berges H."/>
            <person name="Niebel A."/>
            <person name="Buitink J."/>
            <person name="Frugier F."/>
            <person name="Benhamed M."/>
            <person name="Crespi M."/>
            <person name="Gouzy J."/>
            <person name="Gamas P."/>
        </authorList>
    </citation>
    <scope>NUCLEOTIDE SEQUENCE [LARGE SCALE GENOMIC DNA]</scope>
    <source>
        <strain evidence="5">cv. Jemalong A17</strain>
    </source>
</reference>
<dbReference type="InterPro" id="IPR001841">
    <property type="entry name" value="Znf_RING"/>
</dbReference>
<dbReference type="SUPFAM" id="SSF57850">
    <property type="entry name" value="RING/U-box"/>
    <property type="match status" value="1"/>
</dbReference>
<organism evidence="4 5">
    <name type="scientific">Medicago truncatula</name>
    <name type="common">Barrel medic</name>
    <name type="synonym">Medicago tribuloides</name>
    <dbReference type="NCBI Taxonomy" id="3880"/>
    <lineage>
        <taxon>Eukaryota</taxon>
        <taxon>Viridiplantae</taxon>
        <taxon>Streptophyta</taxon>
        <taxon>Embryophyta</taxon>
        <taxon>Tracheophyta</taxon>
        <taxon>Spermatophyta</taxon>
        <taxon>Magnoliopsida</taxon>
        <taxon>eudicotyledons</taxon>
        <taxon>Gunneridae</taxon>
        <taxon>Pentapetalae</taxon>
        <taxon>rosids</taxon>
        <taxon>fabids</taxon>
        <taxon>Fabales</taxon>
        <taxon>Fabaceae</taxon>
        <taxon>Papilionoideae</taxon>
        <taxon>50 kb inversion clade</taxon>
        <taxon>NPAAA clade</taxon>
        <taxon>Hologalegina</taxon>
        <taxon>IRL clade</taxon>
        <taxon>Trifolieae</taxon>
        <taxon>Medicago</taxon>
    </lineage>
</organism>
<keyword evidence="1" id="KW-0863">Zinc-finger</keyword>
<evidence type="ECO:0000313" key="5">
    <source>
        <dbReference type="Proteomes" id="UP000265566"/>
    </source>
</evidence>
<dbReference type="PANTHER" id="PTHR45676">
    <property type="entry name" value="RING-H2 FINGER PROTEIN ATL51-RELATED"/>
    <property type="match status" value="1"/>
</dbReference>